<accession>A0A1X9I9S3</accession>
<gene>
    <name evidence="1" type="ORF">vB_SscM-1_046</name>
</gene>
<name>A0A1X9I9S3_9CAUD</name>
<organism evidence="1 2">
    <name type="scientific">Staphylococcus phage vB_SscM-1</name>
    <dbReference type="NCBI Taxonomy" id="1868844"/>
    <lineage>
        <taxon>Viruses</taxon>
        <taxon>Duplodnaviria</taxon>
        <taxon>Heunggongvirae</taxon>
        <taxon>Uroviricota</taxon>
        <taxon>Caudoviricetes</taxon>
        <taxon>Herelleviridae</taxon>
        <taxon>Twortvirinae</taxon>
        <taxon>Sciuriunavirus</taxon>
        <taxon>Sciuriunavirus SscM1</taxon>
    </lineage>
</organism>
<evidence type="ECO:0000313" key="2">
    <source>
        <dbReference type="Proteomes" id="UP000224459"/>
    </source>
</evidence>
<keyword evidence="2" id="KW-1185">Reference proteome</keyword>
<dbReference type="Proteomes" id="UP000224459">
    <property type="component" value="Segment"/>
</dbReference>
<proteinExistence type="predicted"/>
<dbReference type="EMBL" id="KX171212">
    <property type="protein sequence ID" value="ANT44709.1"/>
    <property type="molecule type" value="Genomic_DNA"/>
</dbReference>
<reference evidence="2" key="1">
    <citation type="submission" date="2016-04" db="EMBL/GenBank/DDBJ databases">
        <authorList>
            <person name="Gasior T."/>
        </authorList>
    </citation>
    <scope>NUCLEOTIDE SEQUENCE [LARGE SCALE GENOMIC DNA]</scope>
</reference>
<evidence type="ECO:0000313" key="1">
    <source>
        <dbReference type="EMBL" id="ANT44709.1"/>
    </source>
</evidence>
<sequence>MKKKYYKGLKLNDFEKEVFGLKKSKYYKKLNKKLGRNEPMYWNFDSSFFIQLYADLNAFIDSSERACVDSTYLTFKDTNGVERTEIEMIEHIKSLIIELHETEFDYGKTYDLIIEEHNREKELIKDILMNLAIIMPSLWN</sequence>
<protein>
    <submittedName>
        <fullName evidence="1">Uncharacterized protein</fullName>
    </submittedName>
</protein>